<feature type="transmembrane region" description="Helical" evidence="1">
    <location>
        <begin position="80"/>
        <end position="101"/>
    </location>
</feature>
<name>A0ABV1DAX7_9FIRM</name>
<organism evidence="2 3">
    <name type="scientific">Enterocloster hominis</name>
    <name type="common">ex Hitch et al. 2024</name>
    <dbReference type="NCBI Taxonomy" id="1917870"/>
    <lineage>
        <taxon>Bacteria</taxon>
        <taxon>Bacillati</taxon>
        <taxon>Bacillota</taxon>
        <taxon>Clostridia</taxon>
        <taxon>Lachnospirales</taxon>
        <taxon>Lachnospiraceae</taxon>
        <taxon>Enterocloster</taxon>
    </lineage>
</organism>
<gene>
    <name evidence="2" type="ORF">WMQ36_21380</name>
</gene>
<accession>A0ABV1DAX7</accession>
<dbReference type="EMBL" id="JBBMFM010000110">
    <property type="protein sequence ID" value="MEQ2427521.1"/>
    <property type="molecule type" value="Genomic_DNA"/>
</dbReference>
<proteinExistence type="predicted"/>
<dbReference type="RefSeq" id="WP_025482953.1">
    <property type="nucleotide sequence ID" value="NZ_JAJFDX010000012.1"/>
</dbReference>
<keyword evidence="1" id="KW-0472">Membrane</keyword>
<feature type="transmembrane region" description="Helical" evidence="1">
    <location>
        <begin position="38"/>
        <end position="60"/>
    </location>
</feature>
<keyword evidence="1" id="KW-1133">Transmembrane helix</keyword>
<comment type="caution">
    <text evidence="2">The sequence shown here is derived from an EMBL/GenBank/DDBJ whole genome shotgun (WGS) entry which is preliminary data.</text>
</comment>
<sequence>MTAQNKEPYMEFMNEDFMKKNYPEGSVFKAYKKSLKGVNAGLGMFFMIAFLAGSIAGLAWSINRTLEIIRDAEENMLGVGIGICVFFLLLVLLFGAVIFFITKDMRKTVDDWIRFFAKAGGLSEQEIREFDKQAMEPDTLILNHLGKLKSFTTGQKKGILTRDYICLYGSNAPNILKLSHLKEAYLQDNTYYVKVGNTSKQAHYLTINLKNMDGKNAWAETSLEAARALQEELESRCPGIDTAGGAVLPG</sequence>
<evidence type="ECO:0000313" key="2">
    <source>
        <dbReference type="EMBL" id="MEQ2427521.1"/>
    </source>
</evidence>
<keyword evidence="3" id="KW-1185">Reference proteome</keyword>
<evidence type="ECO:0000256" key="1">
    <source>
        <dbReference type="SAM" id="Phobius"/>
    </source>
</evidence>
<keyword evidence="1" id="KW-0812">Transmembrane</keyword>
<evidence type="ECO:0008006" key="4">
    <source>
        <dbReference type="Google" id="ProtNLM"/>
    </source>
</evidence>
<dbReference type="Proteomes" id="UP001454086">
    <property type="component" value="Unassembled WGS sequence"/>
</dbReference>
<evidence type="ECO:0000313" key="3">
    <source>
        <dbReference type="Proteomes" id="UP001454086"/>
    </source>
</evidence>
<reference evidence="2 3" key="1">
    <citation type="submission" date="2024-03" db="EMBL/GenBank/DDBJ databases">
        <title>Human intestinal bacterial collection.</title>
        <authorList>
            <person name="Pauvert C."/>
            <person name="Hitch T.C.A."/>
            <person name="Clavel T."/>
        </authorList>
    </citation>
    <scope>NUCLEOTIDE SEQUENCE [LARGE SCALE GENOMIC DNA]</scope>
    <source>
        <strain evidence="2 3">CLA-SR-H021</strain>
    </source>
</reference>
<protein>
    <recommendedName>
        <fullName evidence="4">YIP1 family protein</fullName>
    </recommendedName>
</protein>